<reference evidence="2 3" key="1">
    <citation type="submission" date="2017-07" db="EMBL/GenBank/DDBJ databases">
        <title>Mechanisms for carbon and nitrogen cycling indicate functional differentiation within the Candidate Phyla Radiation.</title>
        <authorList>
            <person name="Danczak R.E."/>
            <person name="Johnston M.D."/>
            <person name="Kenah C."/>
            <person name="Slattery M."/>
            <person name="Wrighton K.C."/>
            <person name="Wilkins M.J."/>
        </authorList>
    </citation>
    <scope>NUCLEOTIDE SEQUENCE [LARGE SCALE GENOMIC DNA]</scope>
    <source>
        <strain evidence="2">Licking1014_2</strain>
    </source>
</reference>
<gene>
    <name evidence="2" type="ORF">CEN88_473</name>
</gene>
<accession>A0A554LRM9</accession>
<sequence>MILSMVLTAGLFLGITSSQANSGVQHRMTATALAQAILEKTVATRNQYWVDSDSTTNFADIQDGKIDISAAVKIDNIDYNQALEISDDASNLREKEILATVSWQERGQEKTVQLSTILTDWRWLITEEISRRIRLADKEDEIKIDNKTLGIIGRSGRNDYFYRQCDGGSLKTSHHNNPCDTTLPDPVDAGIANLNPDDIEVVKFTPKSVANLPGYVEFELILRSRSQPSLQLTIQTAATRREI</sequence>
<evidence type="ECO:0000313" key="2">
    <source>
        <dbReference type="EMBL" id="TSC95494.1"/>
    </source>
</evidence>
<evidence type="ECO:0000256" key="1">
    <source>
        <dbReference type="SAM" id="SignalP"/>
    </source>
</evidence>
<feature type="signal peptide" evidence="1">
    <location>
        <begin position="1"/>
        <end position="20"/>
    </location>
</feature>
<organism evidence="2 3">
    <name type="scientific">Candidatus Berkelbacteria bacterium Licking1014_2</name>
    <dbReference type="NCBI Taxonomy" id="2017146"/>
    <lineage>
        <taxon>Bacteria</taxon>
        <taxon>Candidatus Berkelbacteria</taxon>
    </lineage>
</organism>
<name>A0A554LRM9_9BACT</name>
<protein>
    <submittedName>
        <fullName evidence="2">Uncharacterized protein</fullName>
    </submittedName>
</protein>
<dbReference type="AlphaFoldDB" id="A0A554LRM9"/>
<feature type="chain" id="PRO_5022204358" evidence="1">
    <location>
        <begin position="21"/>
        <end position="243"/>
    </location>
</feature>
<proteinExistence type="predicted"/>
<dbReference type="Proteomes" id="UP000318711">
    <property type="component" value="Unassembled WGS sequence"/>
</dbReference>
<keyword evidence="1" id="KW-0732">Signal</keyword>
<dbReference type="EMBL" id="VMGL01000066">
    <property type="protein sequence ID" value="TSC95494.1"/>
    <property type="molecule type" value="Genomic_DNA"/>
</dbReference>
<evidence type="ECO:0000313" key="3">
    <source>
        <dbReference type="Proteomes" id="UP000318711"/>
    </source>
</evidence>
<comment type="caution">
    <text evidence="2">The sequence shown here is derived from an EMBL/GenBank/DDBJ whole genome shotgun (WGS) entry which is preliminary data.</text>
</comment>